<keyword evidence="3" id="KW-1185">Reference proteome</keyword>
<feature type="transmembrane region" description="Helical" evidence="1">
    <location>
        <begin position="26"/>
        <end position="49"/>
    </location>
</feature>
<dbReference type="RefSeq" id="WP_063501189.1">
    <property type="nucleotide sequence ID" value="NZ_CP014581.1"/>
</dbReference>
<dbReference type="EMBL" id="CP014581">
    <property type="protein sequence ID" value="ANB78022.1"/>
    <property type="molecule type" value="Genomic_DNA"/>
</dbReference>
<reference evidence="2 3" key="1">
    <citation type="journal article" date="2016" name="Gene">
        <title>PacBio SMRT assembly of a complex multi-replicon genome reveals chlorocatechol degradative operon in a region of genome plasticity.</title>
        <authorList>
            <person name="Ricker N."/>
            <person name="Shen S.Y."/>
            <person name="Goordial J."/>
            <person name="Jin S."/>
            <person name="Fulthorpe R.R."/>
        </authorList>
    </citation>
    <scope>NUCLEOTIDE SEQUENCE [LARGE SCALE GENOMIC DNA]</scope>
    <source>
        <strain evidence="2 3">OLGA172</strain>
        <plasmid evidence="3">polga2</plasmid>
    </source>
</reference>
<dbReference type="Proteomes" id="UP000076852">
    <property type="component" value="Plasmid pOLGA2"/>
</dbReference>
<organism evidence="2 3">
    <name type="scientific">Paraburkholderia phytofirmans OLGA172</name>
    <dbReference type="NCBI Taxonomy" id="1417228"/>
    <lineage>
        <taxon>Bacteria</taxon>
        <taxon>Pseudomonadati</taxon>
        <taxon>Pseudomonadota</taxon>
        <taxon>Betaproteobacteria</taxon>
        <taxon>Burkholderiales</taxon>
        <taxon>Burkholderiaceae</taxon>
        <taxon>Paraburkholderia</taxon>
    </lineage>
</organism>
<evidence type="ECO:0000256" key="1">
    <source>
        <dbReference type="SAM" id="Phobius"/>
    </source>
</evidence>
<evidence type="ECO:0000313" key="2">
    <source>
        <dbReference type="EMBL" id="ANB78022.1"/>
    </source>
</evidence>
<dbReference type="KEGG" id="buz:AYM40_37295"/>
<keyword evidence="1" id="KW-0472">Membrane</keyword>
<name>A0A167WQ05_9BURK</name>
<dbReference type="AlphaFoldDB" id="A0A167WQ05"/>
<dbReference type="OrthoDB" id="9035177at2"/>
<sequence length="169" mass="18683">MNQEALQTQLEAAWTVVRHIAFWAKWAFYTLFAVPSVLLCVALALYSGFSFSTIPREFYQYVSDVAKYPTAQDGYVTVQTCKDPDVRKLASGEKTEAALPPIICKTLGFSEQPIEKRTSEASKFLWGGYGIAVFVAAFFASMLGIFESSRRAFRASATGRGPRTAKPVV</sequence>
<proteinExistence type="predicted"/>
<protein>
    <submittedName>
        <fullName evidence="2">Uncharacterized protein</fullName>
    </submittedName>
</protein>
<keyword evidence="2" id="KW-0614">Plasmid</keyword>
<gene>
    <name evidence="2" type="ORF">AYM40_37295</name>
</gene>
<feature type="transmembrane region" description="Helical" evidence="1">
    <location>
        <begin position="126"/>
        <end position="146"/>
    </location>
</feature>
<keyword evidence="1" id="KW-0812">Transmembrane</keyword>
<accession>A0A167WQ05</accession>
<geneLocation type="plasmid" evidence="3">
    <name>polga2</name>
</geneLocation>
<keyword evidence="1" id="KW-1133">Transmembrane helix</keyword>
<evidence type="ECO:0000313" key="3">
    <source>
        <dbReference type="Proteomes" id="UP000076852"/>
    </source>
</evidence>